<reference evidence="3" key="1">
    <citation type="submission" date="2016-11" db="UniProtKB">
        <authorList>
            <consortium name="WormBaseParasite"/>
        </authorList>
    </citation>
    <scope>IDENTIFICATION</scope>
</reference>
<proteinExistence type="predicted"/>
<dbReference type="AlphaFoldDB" id="A0A1I7XZ12"/>
<dbReference type="Proteomes" id="UP000095287">
    <property type="component" value="Unplaced"/>
</dbReference>
<evidence type="ECO:0000313" key="2">
    <source>
        <dbReference type="Proteomes" id="UP000095287"/>
    </source>
</evidence>
<sequence>MNVVQAWRRNPQGTKAQNTSNLFSPSFFVHLAPKLSICNSSRRTAARGNRQGGFYVERRATRRRPRNNKYEKKRRRSQRAHFVCLIEATNCKTDEGDRRRRIRSPPGDRWARGGVADRSDSTAAAVCLSVCAVSLCCLFLRAASVTILL</sequence>
<keyword evidence="1" id="KW-1133">Transmembrane helix</keyword>
<evidence type="ECO:0000313" key="3">
    <source>
        <dbReference type="WBParaSite" id="L893_g10766.t1"/>
    </source>
</evidence>
<protein>
    <submittedName>
        <fullName evidence="3">Uncharacterized protein</fullName>
    </submittedName>
</protein>
<organism evidence="2 3">
    <name type="scientific">Steinernema glaseri</name>
    <dbReference type="NCBI Taxonomy" id="37863"/>
    <lineage>
        <taxon>Eukaryota</taxon>
        <taxon>Metazoa</taxon>
        <taxon>Ecdysozoa</taxon>
        <taxon>Nematoda</taxon>
        <taxon>Chromadorea</taxon>
        <taxon>Rhabditida</taxon>
        <taxon>Tylenchina</taxon>
        <taxon>Panagrolaimomorpha</taxon>
        <taxon>Strongyloidoidea</taxon>
        <taxon>Steinernematidae</taxon>
        <taxon>Steinernema</taxon>
    </lineage>
</organism>
<evidence type="ECO:0000256" key="1">
    <source>
        <dbReference type="SAM" id="Phobius"/>
    </source>
</evidence>
<name>A0A1I7XZ12_9BILA</name>
<feature type="transmembrane region" description="Helical" evidence="1">
    <location>
        <begin position="122"/>
        <end position="143"/>
    </location>
</feature>
<keyword evidence="2" id="KW-1185">Reference proteome</keyword>
<keyword evidence="1" id="KW-0472">Membrane</keyword>
<dbReference type="WBParaSite" id="L893_g10766.t1">
    <property type="protein sequence ID" value="L893_g10766.t1"/>
    <property type="gene ID" value="L893_g10766"/>
</dbReference>
<keyword evidence="1" id="KW-0812">Transmembrane</keyword>
<accession>A0A1I7XZ12</accession>